<dbReference type="InterPro" id="IPR027417">
    <property type="entry name" value="P-loop_NTPase"/>
</dbReference>
<feature type="binding site" evidence="6">
    <location>
        <begin position="58"/>
        <end position="62"/>
    </location>
    <ligand>
        <name>GTP</name>
        <dbReference type="ChEBI" id="CHEBI:37565"/>
    </ligand>
</feature>
<keyword evidence="6" id="KW-0699">rRNA-binding</keyword>
<feature type="binding site" evidence="6">
    <location>
        <begin position="11"/>
        <end position="18"/>
    </location>
    <ligand>
        <name>GTP</name>
        <dbReference type="ChEBI" id="CHEBI:37565"/>
    </ligand>
</feature>
<dbReference type="PROSITE" id="PS50823">
    <property type="entry name" value="KH_TYPE_2"/>
    <property type="match status" value="1"/>
</dbReference>
<keyword evidence="6" id="KW-0690">Ribosome biogenesis</keyword>
<gene>
    <name evidence="6" type="primary">era</name>
    <name evidence="11" type="ORF">FE247_09465</name>
</gene>
<dbReference type="PROSITE" id="PS51713">
    <property type="entry name" value="G_ERA"/>
    <property type="match status" value="1"/>
</dbReference>
<comment type="similarity">
    <text evidence="1 6 7 8">Belongs to the TRAFAC class TrmE-Era-EngA-EngB-Septin-like GTPase superfamily. Era GTPase family.</text>
</comment>
<dbReference type="Gene3D" id="3.30.300.20">
    <property type="match status" value="1"/>
</dbReference>
<keyword evidence="4 6" id="KW-0694">RNA-binding</keyword>
<dbReference type="Pfam" id="PF07650">
    <property type="entry name" value="KH_2"/>
    <property type="match status" value="1"/>
</dbReference>
<feature type="region of interest" description="G1" evidence="7">
    <location>
        <begin position="11"/>
        <end position="18"/>
    </location>
</feature>
<evidence type="ECO:0000256" key="8">
    <source>
        <dbReference type="RuleBase" id="RU003761"/>
    </source>
</evidence>
<organism evidence="11 12">
    <name type="scientific">Aliarcobacter cibarius</name>
    <dbReference type="NCBI Taxonomy" id="255507"/>
    <lineage>
        <taxon>Bacteria</taxon>
        <taxon>Pseudomonadati</taxon>
        <taxon>Campylobacterota</taxon>
        <taxon>Epsilonproteobacteria</taxon>
        <taxon>Campylobacterales</taxon>
        <taxon>Arcobacteraceae</taxon>
        <taxon>Aliarcobacter</taxon>
    </lineage>
</organism>
<keyword evidence="6" id="KW-0472">Membrane</keyword>
<dbReference type="Pfam" id="PF01926">
    <property type="entry name" value="MMR_HSR1"/>
    <property type="match status" value="1"/>
</dbReference>
<reference evidence="11 12" key="1">
    <citation type="submission" date="2019-05" db="EMBL/GenBank/DDBJ databases">
        <title>Arcobacter cibarius and Arcobacter thereius providing challenges in identification an antibiotic susceptibility and Quinolone resistance.</title>
        <authorList>
            <person name="Busch A."/>
            <person name="Hanel I."/>
            <person name="Hotzel H."/>
            <person name="Tomaso H."/>
        </authorList>
    </citation>
    <scope>NUCLEOTIDE SEQUENCE [LARGE SCALE GENOMIC DNA]</scope>
    <source>
        <strain evidence="11 12">16CS0831-2</strain>
    </source>
</reference>
<evidence type="ECO:0000256" key="3">
    <source>
        <dbReference type="ARBA" id="ARBA00022741"/>
    </source>
</evidence>
<evidence type="ECO:0000256" key="2">
    <source>
        <dbReference type="ARBA" id="ARBA00020484"/>
    </source>
</evidence>
<dbReference type="NCBIfam" id="TIGR00436">
    <property type="entry name" value="era"/>
    <property type="match status" value="1"/>
</dbReference>
<dbReference type="InterPro" id="IPR005662">
    <property type="entry name" value="GTPase_Era-like"/>
</dbReference>
<feature type="region of interest" description="G5" evidence="7">
    <location>
        <begin position="148"/>
        <end position="150"/>
    </location>
</feature>
<evidence type="ECO:0000313" key="11">
    <source>
        <dbReference type="EMBL" id="TLS96841.1"/>
    </source>
</evidence>
<dbReference type="RefSeq" id="WP_138109066.1">
    <property type="nucleotide sequence ID" value="NZ_VBUC01000027.1"/>
</dbReference>
<accession>A0ABY2V2S0</accession>
<dbReference type="HAMAP" id="MF_00367">
    <property type="entry name" value="GTPase_Era"/>
    <property type="match status" value="1"/>
</dbReference>
<feature type="region of interest" description="G3" evidence="7">
    <location>
        <begin position="58"/>
        <end position="61"/>
    </location>
</feature>
<feature type="region of interest" description="G2" evidence="7">
    <location>
        <begin position="37"/>
        <end position="41"/>
    </location>
</feature>
<dbReference type="InterPro" id="IPR015946">
    <property type="entry name" value="KH_dom-like_a/b"/>
</dbReference>
<comment type="function">
    <text evidence="6">An essential GTPase that binds both GDP and GTP, with rapid nucleotide exchange. Plays a role in 16S rRNA processing and 30S ribosomal subunit biogenesis and possibly also in cell cycle regulation and energy metabolism.</text>
</comment>
<keyword evidence="5 6" id="KW-0342">GTP-binding</keyword>
<dbReference type="InterPro" id="IPR009019">
    <property type="entry name" value="KH_sf_prok-type"/>
</dbReference>
<dbReference type="InterPro" id="IPR004044">
    <property type="entry name" value="KH_dom_type_2"/>
</dbReference>
<feature type="binding site" evidence="6">
    <location>
        <begin position="118"/>
        <end position="121"/>
    </location>
    <ligand>
        <name>GTP</name>
        <dbReference type="ChEBI" id="CHEBI:37565"/>
    </ligand>
</feature>
<evidence type="ECO:0000256" key="5">
    <source>
        <dbReference type="ARBA" id="ARBA00023134"/>
    </source>
</evidence>
<keyword evidence="6" id="KW-1003">Cell membrane</keyword>
<evidence type="ECO:0000313" key="12">
    <source>
        <dbReference type="Proteomes" id="UP000305417"/>
    </source>
</evidence>
<dbReference type="NCBIfam" id="TIGR00231">
    <property type="entry name" value="small_GTP"/>
    <property type="match status" value="1"/>
</dbReference>
<name>A0ABY2V2S0_9BACT</name>
<dbReference type="Proteomes" id="UP000305417">
    <property type="component" value="Unassembled WGS sequence"/>
</dbReference>
<evidence type="ECO:0000256" key="7">
    <source>
        <dbReference type="PROSITE-ProRule" id="PRU01050"/>
    </source>
</evidence>
<dbReference type="InterPro" id="IPR005225">
    <property type="entry name" value="Small_GTP-bd"/>
</dbReference>
<keyword evidence="12" id="KW-1185">Reference proteome</keyword>
<evidence type="ECO:0000259" key="9">
    <source>
        <dbReference type="PROSITE" id="PS50823"/>
    </source>
</evidence>
<keyword evidence="6" id="KW-0963">Cytoplasm</keyword>
<dbReference type="NCBIfam" id="NF000908">
    <property type="entry name" value="PRK00089.1"/>
    <property type="match status" value="1"/>
</dbReference>
<evidence type="ECO:0000256" key="1">
    <source>
        <dbReference type="ARBA" id="ARBA00007921"/>
    </source>
</evidence>
<dbReference type="Gene3D" id="3.40.50.300">
    <property type="entry name" value="P-loop containing nucleotide triphosphate hydrolases"/>
    <property type="match status" value="1"/>
</dbReference>
<dbReference type="SUPFAM" id="SSF54814">
    <property type="entry name" value="Prokaryotic type KH domain (KH-domain type II)"/>
    <property type="match status" value="1"/>
</dbReference>
<comment type="subunit">
    <text evidence="6">Monomer.</text>
</comment>
<feature type="domain" description="KH type-2" evidence="9">
    <location>
        <begin position="192"/>
        <end position="276"/>
    </location>
</feature>
<proteinExistence type="inferred from homology"/>
<feature type="domain" description="Era-type G" evidence="10">
    <location>
        <begin position="3"/>
        <end position="169"/>
    </location>
</feature>
<sequence length="295" mass="33984">MTKCGYVSVVGRPNAGKSSLLNWLVGEKIAMVSHKANATRKRSNIIVMHEDDQIIFVDTPGIHETEKLLNQFMLEEALRAMGDCDLILFLAPVTDSLKYYEDFLEKNKKNTKHILLLTKIDFVNNDELMAKLKEYEKYSDKYEAIIPISIKKATKKADILDEVVKYLPEHPYLFDPEIMTTEHLRDIYKEFIRESIFENISDEIPYETDVIINKVEEKPNVDVIKATIIVQKDTQKGMIIGQNATAIKRIGKAARIKIEKLSGKKCYLELFVSIKKNWTKNKDALKSMGYDMEIQ</sequence>
<dbReference type="CDD" id="cd04163">
    <property type="entry name" value="Era"/>
    <property type="match status" value="1"/>
</dbReference>
<evidence type="ECO:0000256" key="6">
    <source>
        <dbReference type="HAMAP-Rule" id="MF_00367"/>
    </source>
</evidence>
<comment type="caution">
    <text evidence="11">The sequence shown here is derived from an EMBL/GenBank/DDBJ whole genome shotgun (WGS) entry which is preliminary data.</text>
</comment>
<dbReference type="PANTHER" id="PTHR42698:SF1">
    <property type="entry name" value="GTPASE ERA, MITOCHONDRIAL"/>
    <property type="match status" value="1"/>
</dbReference>
<feature type="region of interest" description="G4" evidence="7">
    <location>
        <begin position="118"/>
        <end position="121"/>
    </location>
</feature>
<dbReference type="PANTHER" id="PTHR42698">
    <property type="entry name" value="GTPASE ERA"/>
    <property type="match status" value="1"/>
</dbReference>
<dbReference type="InterPro" id="IPR006073">
    <property type="entry name" value="GTP-bd"/>
</dbReference>
<dbReference type="InterPro" id="IPR030388">
    <property type="entry name" value="G_ERA_dom"/>
</dbReference>
<dbReference type="CDD" id="cd22534">
    <property type="entry name" value="KH-II_Era"/>
    <property type="match status" value="1"/>
</dbReference>
<comment type="subcellular location">
    <subcellularLocation>
        <location evidence="6">Cytoplasm</location>
    </subcellularLocation>
    <subcellularLocation>
        <location evidence="6">Cell membrane</location>
        <topology evidence="6">Peripheral membrane protein</topology>
    </subcellularLocation>
</comment>
<dbReference type="SUPFAM" id="SSF52540">
    <property type="entry name" value="P-loop containing nucleoside triphosphate hydrolases"/>
    <property type="match status" value="1"/>
</dbReference>
<evidence type="ECO:0000259" key="10">
    <source>
        <dbReference type="PROSITE" id="PS51713"/>
    </source>
</evidence>
<protein>
    <recommendedName>
        <fullName evidence="2 6">GTPase Era</fullName>
    </recommendedName>
</protein>
<dbReference type="EMBL" id="VBUC01000027">
    <property type="protein sequence ID" value="TLS96841.1"/>
    <property type="molecule type" value="Genomic_DNA"/>
</dbReference>
<keyword evidence="3 6" id="KW-0547">Nucleotide-binding</keyword>
<evidence type="ECO:0000256" key="4">
    <source>
        <dbReference type="ARBA" id="ARBA00022884"/>
    </source>
</evidence>